<dbReference type="InterPro" id="IPR001180">
    <property type="entry name" value="CNH_dom"/>
</dbReference>
<dbReference type="PANTHER" id="PTHR12894">
    <property type="entry name" value="CNH DOMAIN CONTAINING"/>
    <property type="match status" value="1"/>
</dbReference>
<dbReference type="EMBL" id="MCFI01000014">
    <property type="protein sequence ID" value="ORY79828.1"/>
    <property type="molecule type" value="Genomic_DNA"/>
</dbReference>
<proteinExistence type="predicted"/>
<sequence length="925" mass="104337">MDRCYLLQQQQLLADGVTALDADDSNVFLGTESGQLLRFVIHREDPDSEADSFTYLLASQQDSIENAPVKSILLLAHIQLVAVLANDVLSFYTLPEFAPASHLRIIKDVQGVIWGSSLDVEISEEAYASLTVFTKRKVRQLLITSDRVKLAREVEYAGCIAACQRGSIVCAATKHSYDLLDLQEKARIQLFPVVQGEAEPEGPQFDKFMPRILSPSASEFLVTSGSPEMPSALGMFVTMEGDITRGTLMFDDYPLSLICVNEKILALMPSQKIEVHNIMNQLKELTIEVPGMTSIFTTSEDVDVVVKENLKLISLVNLEENEKWTSSLDIARRASVATTRIVLCGSGSVSFLPSATELMHLDEILGNGGLEQCIKRAAAFYKKRPEEEAYHCQAYVHQKAGLLYFNQLLFDDALDHLLAGDLDPRILLSLFRTLPQSDTSTQLKLYKGVRKQLSAMQPIEQTIRSTLESTVDDPATVTELCTILEGQAIEMCRRFLTKYRTKRQTSKLVSDVLGPVEAALLHILLSMDRGEAKPKLQEFFQLELANIEQSIRYLQQHYRWWELLQLLTRLARHEEALSIWQQLMEGTISDQDYPGQGFRAMKDYLIQHGTDDLIWRFGIWLLQMYTDIGVELFDTVDASPNSATTYTSLLDKLRTGDDRGIFLKVLNHVVASSPNVSIALSNELILTLAEQVTSKLSNSSLSNLATETVANYRQMRAPKMPFPMFVLENRLSGSGEVRQFAELRARLIDRLQDDAQYDAQAVLDVILQNKDILLAERIILYGRLGKHAEALKILVRDLKDFDSAEVYCYHGGVSLSSLRIGTQKLEILEMRHTLFPMLLQECLNLPDVELRYSQGVALLNRWSSYMKFDDVLTLIPDEWSIEAIASFLQVSLSHLAAEKRDVQIQRSLVRLQARRQTQSKLIRLQ</sequence>
<dbReference type="GO" id="GO:0006914">
    <property type="term" value="P:autophagy"/>
    <property type="evidence" value="ECO:0007669"/>
    <property type="project" value="TreeGrafter"/>
</dbReference>
<dbReference type="GeneID" id="63787975"/>
<comment type="caution">
    <text evidence="6">The sequence shown here is derived from an EMBL/GenBank/DDBJ whole genome shotgun (WGS) entry which is preliminary data.</text>
</comment>
<dbReference type="InterPro" id="IPR032914">
    <property type="entry name" value="Vam6/VPS39/TRAP1"/>
</dbReference>
<dbReference type="GO" id="GO:0034058">
    <property type="term" value="P:endosomal vesicle fusion"/>
    <property type="evidence" value="ECO:0007669"/>
    <property type="project" value="TreeGrafter"/>
</dbReference>
<evidence type="ECO:0000313" key="7">
    <source>
        <dbReference type="Proteomes" id="UP000193685"/>
    </source>
</evidence>
<dbReference type="RefSeq" id="XP_040723962.1">
    <property type="nucleotide sequence ID" value="XM_040871376.1"/>
</dbReference>
<dbReference type="GO" id="GO:0005737">
    <property type="term" value="C:cytoplasm"/>
    <property type="evidence" value="ECO:0007669"/>
    <property type="project" value="UniProtKB-SubCell"/>
</dbReference>
<evidence type="ECO:0000259" key="5">
    <source>
        <dbReference type="PROSITE" id="PS50219"/>
    </source>
</evidence>
<evidence type="ECO:0000256" key="1">
    <source>
        <dbReference type="ARBA" id="ARBA00004496"/>
    </source>
</evidence>
<dbReference type="GO" id="GO:0016020">
    <property type="term" value="C:membrane"/>
    <property type="evidence" value="ECO:0007669"/>
    <property type="project" value="TreeGrafter"/>
</dbReference>
<reference evidence="6 7" key="1">
    <citation type="submission" date="2016-07" db="EMBL/GenBank/DDBJ databases">
        <title>Pervasive Adenine N6-methylation of Active Genes in Fungi.</title>
        <authorList>
            <consortium name="DOE Joint Genome Institute"/>
            <person name="Mondo S.J."/>
            <person name="Dannebaum R.O."/>
            <person name="Kuo R.C."/>
            <person name="Labutti K."/>
            <person name="Haridas S."/>
            <person name="Kuo A."/>
            <person name="Salamov A."/>
            <person name="Ahrendt S.R."/>
            <person name="Lipzen A."/>
            <person name="Sullivan W."/>
            <person name="Andreopoulos W.B."/>
            <person name="Clum A."/>
            <person name="Lindquist E."/>
            <person name="Daum C."/>
            <person name="Ramamoorthy G.K."/>
            <person name="Gryganskyi A."/>
            <person name="Culley D."/>
            <person name="Magnuson J.K."/>
            <person name="James T.Y."/>
            <person name="O'Malley M.A."/>
            <person name="Stajich J.E."/>
            <person name="Spatafora J.W."/>
            <person name="Visel A."/>
            <person name="Grigoriev I.V."/>
        </authorList>
    </citation>
    <scope>NUCLEOTIDE SEQUENCE [LARGE SCALE GENOMIC DNA]</scope>
    <source>
        <strain evidence="6 7">12-1054</strain>
    </source>
</reference>
<dbReference type="AlphaFoldDB" id="A0A1Y2F7F8"/>
<comment type="subcellular location">
    <subcellularLocation>
        <location evidence="1">Cytoplasm</location>
    </subcellularLocation>
</comment>
<keyword evidence="3" id="KW-0963">Cytoplasm</keyword>
<name>A0A1Y2F7F8_PROLT</name>
<protein>
    <recommendedName>
        <fullName evidence="5">CNH domain-containing protein</fullName>
    </recommendedName>
</protein>
<keyword evidence="4" id="KW-0653">Protein transport</keyword>
<keyword evidence="2" id="KW-0813">Transport</keyword>
<evidence type="ECO:0000256" key="3">
    <source>
        <dbReference type="ARBA" id="ARBA00022490"/>
    </source>
</evidence>
<dbReference type="OrthoDB" id="5325112at2759"/>
<evidence type="ECO:0000256" key="2">
    <source>
        <dbReference type="ARBA" id="ARBA00022448"/>
    </source>
</evidence>
<dbReference type="PANTHER" id="PTHR12894:SF27">
    <property type="entry name" value="TRANSFORMING GROWTH FACTOR-BETA RECEPTOR-ASSOCIATED PROTEIN 1"/>
    <property type="match status" value="1"/>
</dbReference>
<dbReference type="STRING" id="56484.A0A1Y2F7F8"/>
<dbReference type="OMA" id="NAYIMLM"/>
<dbReference type="GO" id="GO:0015031">
    <property type="term" value="P:protein transport"/>
    <property type="evidence" value="ECO:0007669"/>
    <property type="project" value="UniProtKB-KW"/>
</dbReference>
<accession>A0A1Y2F7F8</accession>
<dbReference type="Proteomes" id="UP000193685">
    <property type="component" value="Unassembled WGS sequence"/>
</dbReference>
<evidence type="ECO:0000256" key="4">
    <source>
        <dbReference type="ARBA" id="ARBA00022927"/>
    </source>
</evidence>
<organism evidence="6 7">
    <name type="scientific">Protomyces lactucae-debilis</name>
    <dbReference type="NCBI Taxonomy" id="2754530"/>
    <lineage>
        <taxon>Eukaryota</taxon>
        <taxon>Fungi</taxon>
        <taxon>Dikarya</taxon>
        <taxon>Ascomycota</taxon>
        <taxon>Taphrinomycotina</taxon>
        <taxon>Taphrinomycetes</taxon>
        <taxon>Taphrinales</taxon>
        <taxon>Protomycetaceae</taxon>
        <taxon>Protomyces</taxon>
    </lineage>
</organism>
<dbReference type="Pfam" id="PF10366">
    <property type="entry name" value="Vps39_1"/>
    <property type="match status" value="1"/>
</dbReference>
<evidence type="ECO:0000313" key="6">
    <source>
        <dbReference type="EMBL" id="ORY79828.1"/>
    </source>
</evidence>
<feature type="domain" description="CNH" evidence="5">
    <location>
        <begin position="11"/>
        <end position="302"/>
    </location>
</feature>
<dbReference type="InterPro" id="IPR019452">
    <property type="entry name" value="VPS39/TGF_beta_rcpt-assoc_1"/>
</dbReference>
<keyword evidence="7" id="KW-1185">Reference proteome</keyword>
<dbReference type="PROSITE" id="PS50219">
    <property type="entry name" value="CNH"/>
    <property type="match status" value="1"/>
</dbReference>
<gene>
    <name evidence="6" type="ORF">BCR37DRAFT_393911</name>
</gene>